<name>A0A0K9PXR3_ZOSMR</name>
<dbReference type="Proteomes" id="UP000036987">
    <property type="component" value="Unassembled WGS sequence"/>
</dbReference>
<keyword evidence="1" id="KW-0812">Transmembrane</keyword>
<keyword evidence="1" id="KW-0472">Membrane</keyword>
<dbReference type="OrthoDB" id="361580at2759"/>
<dbReference type="PANTHER" id="PTHR43592">
    <property type="entry name" value="CAAX AMINO TERMINAL PROTEASE"/>
    <property type="match status" value="1"/>
</dbReference>
<feature type="transmembrane region" description="Helical" evidence="1">
    <location>
        <begin position="289"/>
        <end position="308"/>
    </location>
</feature>
<feature type="transmembrane region" description="Helical" evidence="1">
    <location>
        <begin position="347"/>
        <end position="373"/>
    </location>
</feature>
<evidence type="ECO:0000313" key="4">
    <source>
        <dbReference type="Proteomes" id="UP000036987"/>
    </source>
</evidence>
<keyword evidence="4" id="KW-1185">Reference proteome</keyword>
<proteinExistence type="predicted"/>
<accession>A0A0K9PXR3</accession>
<organism evidence="3 4">
    <name type="scientific">Zostera marina</name>
    <name type="common">Eelgrass</name>
    <dbReference type="NCBI Taxonomy" id="29655"/>
    <lineage>
        <taxon>Eukaryota</taxon>
        <taxon>Viridiplantae</taxon>
        <taxon>Streptophyta</taxon>
        <taxon>Embryophyta</taxon>
        <taxon>Tracheophyta</taxon>
        <taxon>Spermatophyta</taxon>
        <taxon>Magnoliopsida</taxon>
        <taxon>Liliopsida</taxon>
        <taxon>Zosteraceae</taxon>
        <taxon>Zostera</taxon>
    </lineage>
</organism>
<reference evidence="4" key="1">
    <citation type="journal article" date="2016" name="Nature">
        <title>The genome of the seagrass Zostera marina reveals angiosperm adaptation to the sea.</title>
        <authorList>
            <person name="Olsen J.L."/>
            <person name="Rouze P."/>
            <person name="Verhelst B."/>
            <person name="Lin Y.-C."/>
            <person name="Bayer T."/>
            <person name="Collen J."/>
            <person name="Dattolo E."/>
            <person name="De Paoli E."/>
            <person name="Dittami S."/>
            <person name="Maumus F."/>
            <person name="Michel G."/>
            <person name="Kersting A."/>
            <person name="Lauritano C."/>
            <person name="Lohaus R."/>
            <person name="Toepel M."/>
            <person name="Tonon T."/>
            <person name="Vanneste K."/>
            <person name="Amirebrahimi M."/>
            <person name="Brakel J."/>
            <person name="Bostroem C."/>
            <person name="Chovatia M."/>
            <person name="Grimwood J."/>
            <person name="Jenkins J.W."/>
            <person name="Jueterbock A."/>
            <person name="Mraz A."/>
            <person name="Stam W.T."/>
            <person name="Tice H."/>
            <person name="Bornberg-Bauer E."/>
            <person name="Green P.J."/>
            <person name="Pearson G.A."/>
            <person name="Procaccini G."/>
            <person name="Duarte C.M."/>
            <person name="Schmutz J."/>
            <person name="Reusch T.B.H."/>
            <person name="Van de Peer Y."/>
        </authorList>
    </citation>
    <scope>NUCLEOTIDE SEQUENCE [LARGE SCALE GENOMIC DNA]</scope>
    <source>
        <strain evidence="4">cv. Finnish</strain>
    </source>
</reference>
<dbReference type="GO" id="GO:0004175">
    <property type="term" value="F:endopeptidase activity"/>
    <property type="evidence" value="ECO:0007669"/>
    <property type="project" value="UniProtKB-ARBA"/>
</dbReference>
<sequence length="383" mass="43098">MIDALPGIMNCLYLGRHVSSAIPLLAPSTSPFDPSTTVRVSKRGRFCTSSLGSKSRINNNGSVNFFRPIGREVCGNKKWKLGRVICFKHEEKNQNIPPSVDYSKLLETTDSLGEPDKTELDRSCGDQHINWVSTIQKVVYKLFKIHDKTWSVPWTAKTIVQVMLLWTTSFWFVGSWVIPFLAHIAGFRKDTLTHRGQALCSLLTDVFEGLAGIGILHRCLSRFRPLPPNWFRFSLKGKWPFDVVMGCVLFPLVNHVSRINIYLVPVLPTAPIGVSSVEQSIIARDPVAMAMYAIVVSVCAPIWEEIVFRGFLLPSLTRYMPLWASILVSSMGFALAHFNVQRILPLLFLGVIMGVVFCRSRNLVASMLLHSLWNGFVFLDLMK</sequence>
<evidence type="ECO:0000313" key="3">
    <source>
        <dbReference type="EMBL" id="KMZ73843.1"/>
    </source>
</evidence>
<evidence type="ECO:0000259" key="2">
    <source>
        <dbReference type="Pfam" id="PF02517"/>
    </source>
</evidence>
<evidence type="ECO:0000256" key="1">
    <source>
        <dbReference type="SAM" id="Phobius"/>
    </source>
</evidence>
<dbReference type="STRING" id="29655.A0A0K9PXR3"/>
<feature type="transmembrane region" description="Helical" evidence="1">
    <location>
        <begin position="163"/>
        <end position="184"/>
    </location>
</feature>
<dbReference type="Pfam" id="PF02517">
    <property type="entry name" value="Rce1-like"/>
    <property type="match status" value="1"/>
</dbReference>
<dbReference type="EMBL" id="LFYR01000514">
    <property type="protein sequence ID" value="KMZ73843.1"/>
    <property type="molecule type" value="Genomic_DNA"/>
</dbReference>
<keyword evidence="1" id="KW-1133">Transmembrane helix</keyword>
<dbReference type="GO" id="GO:0080120">
    <property type="term" value="P:CAAX-box protein maturation"/>
    <property type="evidence" value="ECO:0007669"/>
    <property type="project" value="UniProtKB-ARBA"/>
</dbReference>
<dbReference type="OMA" id="HEEESCS"/>
<dbReference type="AlphaFoldDB" id="A0A0K9PXR3"/>
<protein>
    <recommendedName>
        <fullName evidence="2">CAAX prenyl protease 2/Lysostaphin resistance protein A-like domain-containing protein</fullName>
    </recommendedName>
</protein>
<comment type="caution">
    <text evidence="3">The sequence shown here is derived from an EMBL/GenBank/DDBJ whole genome shotgun (WGS) entry which is preliminary data.</text>
</comment>
<dbReference type="InterPro" id="IPR003675">
    <property type="entry name" value="Rce1/LyrA-like_dom"/>
</dbReference>
<dbReference type="PANTHER" id="PTHR43592:SF24">
    <property type="entry name" value="CAAX AMINO TERMINAL PROTEASE FAMILY PROTEIN"/>
    <property type="match status" value="1"/>
</dbReference>
<feature type="transmembrane region" description="Helical" evidence="1">
    <location>
        <begin position="320"/>
        <end position="340"/>
    </location>
</feature>
<feature type="domain" description="CAAX prenyl protease 2/Lysostaphin resistance protein A-like" evidence="2">
    <location>
        <begin position="290"/>
        <end position="375"/>
    </location>
</feature>
<gene>
    <name evidence="3" type="ORF">ZOSMA_13G00460</name>
</gene>